<protein>
    <submittedName>
        <fullName evidence="3">Uncharacterized protein DUF4439</fullName>
    </submittedName>
</protein>
<name>A0A4R7J8V8_9ACTN</name>
<evidence type="ECO:0000313" key="4">
    <source>
        <dbReference type="Proteomes" id="UP000295371"/>
    </source>
</evidence>
<dbReference type="InterPro" id="IPR029447">
    <property type="entry name" value="DUF4439"/>
</dbReference>
<evidence type="ECO:0000256" key="1">
    <source>
        <dbReference type="SAM" id="MobiDB-lite"/>
    </source>
</evidence>
<comment type="caution">
    <text evidence="3">The sequence shown here is derived from an EMBL/GenBank/DDBJ whole genome shotgun (WGS) entry which is preliminary data.</text>
</comment>
<dbReference type="SUPFAM" id="SSF47240">
    <property type="entry name" value="Ferritin-like"/>
    <property type="match status" value="1"/>
</dbReference>
<dbReference type="OrthoDB" id="3734323at2"/>
<dbReference type="Gene3D" id="1.20.1260.10">
    <property type="match status" value="1"/>
</dbReference>
<keyword evidence="4" id="KW-1185">Reference proteome</keyword>
<evidence type="ECO:0000259" key="2">
    <source>
        <dbReference type="Pfam" id="PF14530"/>
    </source>
</evidence>
<evidence type="ECO:0000313" key="3">
    <source>
        <dbReference type="EMBL" id="TDT32913.1"/>
    </source>
</evidence>
<dbReference type="EMBL" id="SOAW01000001">
    <property type="protein sequence ID" value="TDT32913.1"/>
    <property type="molecule type" value="Genomic_DNA"/>
</dbReference>
<accession>A0A4R7J8V8</accession>
<dbReference type="Proteomes" id="UP000295371">
    <property type="component" value="Unassembled WGS sequence"/>
</dbReference>
<dbReference type="RefSeq" id="WP_133753497.1">
    <property type="nucleotide sequence ID" value="NZ_SOAW01000001.1"/>
</dbReference>
<dbReference type="InterPro" id="IPR012347">
    <property type="entry name" value="Ferritin-like"/>
</dbReference>
<feature type="region of interest" description="Disordered" evidence="1">
    <location>
        <begin position="91"/>
        <end position="118"/>
    </location>
</feature>
<proteinExistence type="predicted"/>
<dbReference type="InterPro" id="IPR009078">
    <property type="entry name" value="Ferritin-like_SF"/>
</dbReference>
<organism evidence="3 4">
    <name type="scientific">Naumannella halotolerans</name>
    <dbReference type="NCBI Taxonomy" id="993414"/>
    <lineage>
        <taxon>Bacteria</taxon>
        <taxon>Bacillati</taxon>
        <taxon>Actinomycetota</taxon>
        <taxon>Actinomycetes</taxon>
        <taxon>Propionibacteriales</taxon>
        <taxon>Propionibacteriaceae</taxon>
        <taxon>Naumannella</taxon>
    </lineage>
</organism>
<dbReference type="AlphaFoldDB" id="A0A4R7J8V8"/>
<feature type="region of interest" description="Disordered" evidence="1">
    <location>
        <begin position="31"/>
        <end position="51"/>
    </location>
</feature>
<dbReference type="Pfam" id="PF14530">
    <property type="entry name" value="DUF4439"/>
    <property type="match status" value="1"/>
</dbReference>
<feature type="compositionally biased region" description="Low complexity" evidence="1">
    <location>
        <begin position="92"/>
        <end position="104"/>
    </location>
</feature>
<feature type="domain" description="DUF4439" evidence="2">
    <location>
        <begin position="186"/>
        <end position="310"/>
    </location>
</feature>
<sequence length="313" mass="31865">MPASNRRQFLVIGATVFTGIAGGLAWNAARGDSPALSGGRPPAPTPAPASTATSAIVEARSRMTGLLALAEAAGADPALLGAHRAHLTALVSGSPGTRPSTSPGSPLPTPGSAIDVGDDPARELIDAERSAAEALVETTPGATGTDALVCGSLAAFCTAAAEVVEDGGEIGMPGTGALSTTDDVTAMQQVVAQCHAAVFAYQRLLGLVPRSDDEPILAALERYRSLRDELSGELVDRGAAAPAAEAGYLVPDEPQETDRVIESGLLPYLGQWLQATNTESDRDRAATMLSESTLRAVRAGATLPAWPGWPDPA</sequence>
<gene>
    <name evidence="3" type="ORF">CLV29_0504</name>
</gene>
<reference evidence="3 4" key="1">
    <citation type="submission" date="2019-03" db="EMBL/GenBank/DDBJ databases">
        <title>Genomic Encyclopedia of Archaeal and Bacterial Type Strains, Phase II (KMG-II): from individual species to whole genera.</title>
        <authorList>
            <person name="Goeker M."/>
        </authorList>
    </citation>
    <scope>NUCLEOTIDE SEQUENCE [LARGE SCALE GENOMIC DNA]</scope>
    <source>
        <strain evidence="3 4">DSM 24323</strain>
    </source>
</reference>